<evidence type="ECO:0000256" key="1">
    <source>
        <dbReference type="SAM" id="SignalP"/>
    </source>
</evidence>
<protein>
    <submittedName>
        <fullName evidence="2">Uncharacterized protein</fullName>
    </submittedName>
</protein>
<dbReference type="InParanoid" id="A0A139WH86"/>
<accession>A0A139WH86</accession>
<organism evidence="2 3">
    <name type="scientific">Tribolium castaneum</name>
    <name type="common">Red flour beetle</name>
    <dbReference type="NCBI Taxonomy" id="7070"/>
    <lineage>
        <taxon>Eukaryota</taxon>
        <taxon>Metazoa</taxon>
        <taxon>Ecdysozoa</taxon>
        <taxon>Arthropoda</taxon>
        <taxon>Hexapoda</taxon>
        <taxon>Insecta</taxon>
        <taxon>Pterygota</taxon>
        <taxon>Neoptera</taxon>
        <taxon>Endopterygota</taxon>
        <taxon>Coleoptera</taxon>
        <taxon>Polyphaga</taxon>
        <taxon>Cucujiformia</taxon>
        <taxon>Tenebrionidae</taxon>
        <taxon>Tenebrionidae incertae sedis</taxon>
        <taxon>Tribolium</taxon>
    </lineage>
</organism>
<reference evidence="2 3" key="1">
    <citation type="journal article" date="2008" name="Nature">
        <title>The genome of the model beetle and pest Tribolium castaneum.</title>
        <authorList>
            <consortium name="Tribolium Genome Sequencing Consortium"/>
            <person name="Richards S."/>
            <person name="Gibbs R.A."/>
            <person name="Weinstock G.M."/>
            <person name="Brown S.J."/>
            <person name="Denell R."/>
            <person name="Beeman R.W."/>
            <person name="Gibbs R."/>
            <person name="Beeman R.W."/>
            <person name="Brown S.J."/>
            <person name="Bucher G."/>
            <person name="Friedrich M."/>
            <person name="Grimmelikhuijzen C.J."/>
            <person name="Klingler M."/>
            <person name="Lorenzen M."/>
            <person name="Richards S."/>
            <person name="Roth S."/>
            <person name="Schroder R."/>
            <person name="Tautz D."/>
            <person name="Zdobnov E.M."/>
            <person name="Muzny D."/>
            <person name="Gibbs R.A."/>
            <person name="Weinstock G.M."/>
            <person name="Attaway T."/>
            <person name="Bell S."/>
            <person name="Buhay C.J."/>
            <person name="Chandrabose M.N."/>
            <person name="Chavez D."/>
            <person name="Clerk-Blankenburg K.P."/>
            <person name="Cree A."/>
            <person name="Dao M."/>
            <person name="Davis C."/>
            <person name="Chacko J."/>
            <person name="Dinh H."/>
            <person name="Dugan-Rocha S."/>
            <person name="Fowler G."/>
            <person name="Garner T.T."/>
            <person name="Garnes J."/>
            <person name="Gnirke A."/>
            <person name="Hawes A."/>
            <person name="Hernandez J."/>
            <person name="Hines S."/>
            <person name="Holder M."/>
            <person name="Hume J."/>
            <person name="Jhangiani S.N."/>
            <person name="Joshi V."/>
            <person name="Khan Z.M."/>
            <person name="Jackson L."/>
            <person name="Kovar C."/>
            <person name="Kowis A."/>
            <person name="Lee S."/>
            <person name="Lewis L.R."/>
            <person name="Margolis J."/>
            <person name="Morgan M."/>
            <person name="Nazareth L.V."/>
            <person name="Nguyen N."/>
            <person name="Okwuonu G."/>
            <person name="Parker D."/>
            <person name="Richards S."/>
            <person name="Ruiz S.J."/>
            <person name="Santibanez J."/>
            <person name="Savard J."/>
            <person name="Scherer S.E."/>
            <person name="Schneider B."/>
            <person name="Sodergren E."/>
            <person name="Tautz D."/>
            <person name="Vattahil S."/>
            <person name="Villasana D."/>
            <person name="White C.S."/>
            <person name="Wright R."/>
            <person name="Park Y."/>
            <person name="Beeman R.W."/>
            <person name="Lord J."/>
            <person name="Oppert B."/>
            <person name="Lorenzen M."/>
            <person name="Brown S."/>
            <person name="Wang L."/>
            <person name="Savard J."/>
            <person name="Tautz D."/>
            <person name="Richards S."/>
            <person name="Weinstock G."/>
            <person name="Gibbs R.A."/>
            <person name="Liu Y."/>
            <person name="Worley K."/>
            <person name="Weinstock G."/>
            <person name="Elsik C.G."/>
            <person name="Reese J.T."/>
            <person name="Elhaik E."/>
            <person name="Landan G."/>
            <person name="Graur D."/>
            <person name="Arensburger P."/>
            <person name="Atkinson P."/>
            <person name="Beeman R.W."/>
            <person name="Beidler J."/>
            <person name="Brown S.J."/>
            <person name="Demuth J.P."/>
            <person name="Drury D.W."/>
            <person name="Du Y.Z."/>
            <person name="Fujiwara H."/>
            <person name="Lorenzen M."/>
            <person name="Maselli V."/>
            <person name="Osanai M."/>
            <person name="Park Y."/>
            <person name="Robertson H.M."/>
            <person name="Tu Z."/>
            <person name="Wang J.J."/>
            <person name="Wang S."/>
            <person name="Richards S."/>
            <person name="Song H."/>
            <person name="Zhang L."/>
            <person name="Sodergren E."/>
            <person name="Werner D."/>
            <person name="Stanke M."/>
            <person name="Morgenstern B."/>
            <person name="Solovyev V."/>
            <person name="Kosarev P."/>
            <person name="Brown G."/>
            <person name="Chen H.C."/>
            <person name="Ermolaeva O."/>
            <person name="Hlavina W."/>
            <person name="Kapustin Y."/>
            <person name="Kiryutin B."/>
            <person name="Kitts P."/>
            <person name="Maglott D."/>
            <person name="Pruitt K."/>
            <person name="Sapojnikov V."/>
            <person name="Souvorov A."/>
            <person name="Mackey A.J."/>
            <person name="Waterhouse R.M."/>
            <person name="Wyder S."/>
            <person name="Zdobnov E.M."/>
            <person name="Zdobnov E.M."/>
            <person name="Wyder S."/>
            <person name="Kriventseva E.V."/>
            <person name="Kadowaki T."/>
            <person name="Bork P."/>
            <person name="Aranda M."/>
            <person name="Bao R."/>
            <person name="Beermann A."/>
            <person name="Berns N."/>
            <person name="Bolognesi R."/>
            <person name="Bonneton F."/>
            <person name="Bopp D."/>
            <person name="Brown S.J."/>
            <person name="Bucher G."/>
            <person name="Butts T."/>
            <person name="Chaumot A."/>
            <person name="Denell R.E."/>
            <person name="Ferrier D.E."/>
            <person name="Friedrich M."/>
            <person name="Gordon C.M."/>
            <person name="Jindra M."/>
            <person name="Klingler M."/>
            <person name="Lan Q."/>
            <person name="Lattorff H.M."/>
            <person name="Laudet V."/>
            <person name="von Levetsow C."/>
            <person name="Liu Z."/>
            <person name="Lutz R."/>
            <person name="Lynch J.A."/>
            <person name="da Fonseca R.N."/>
            <person name="Posnien N."/>
            <person name="Reuter R."/>
            <person name="Roth S."/>
            <person name="Savard J."/>
            <person name="Schinko J.B."/>
            <person name="Schmitt C."/>
            <person name="Schoppmeier M."/>
            <person name="Schroder R."/>
            <person name="Shippy T.D."/>
            <person name="Simonnet F."/>
            <person name="Marques-Souza H."/>
            <person name="Tautz D."/>
            <person name="Tomoyasu Y."/>
            <person name="Trauner J."/>
            <person name="Van der Zee M."/>
            <person name="Vervoort M."/>
            <person name="Wittkopp N."/>
            <person name="Wimmer E.A."/>
            <person name="Yang X."/>
            <person name="Jones A.K."/>
            <person name="Sattelle D.B."/>
            <person name="Ebert P.R."/>
            <person name="Nelson D."/>
            <person name="Scott J.G."/>
            <person name="Beeman R.W."/>
            <person name="Muthukrishnan S."/>
            <person name="Kramer K.J."/>
            <person name="Arakane Y."/>
            <person name="Beeman R.W."/>
            <person name="Zhu Q."/>
            <person name="Hogenkamp D."/>
            <person name="Dixit R."/>
            <person name="Oppert B."/>
            <person name="Jiang H."/>
            <person name="Zou Z."/>
            <person name="Marshall J."/>
            <person name="Elpidina E."/>
            <person name="Vinokurov K."/>
            <person name="Oppert C."/>
            <person name="Zou Z."/>
            <person name="Evans J."/>
            <person name="Lu Z."/>
            <person name="Zhao P."/>
            <person name="Sumathipala N."/>
            <person name="Altincicek B."/>
            <person name="Vilcinskas A."/>
            <person name="Williams M."/>
            <person name="Hultmark D."/>
            <person name="Hetru C."/>
            <person name="Jiang H."/>
            <person name="Grimmelikhuijzen C.J."/>
            <person name="Hauser F."/>
            <person name="Cazzamali G."/>
            <person name="Williamson M."/>
            <person name="Park Y."/>
            <person name="Li B."/>
            <person name="Tanaka Y."/>
            <person name="Predel R."/>
            <person name="Neupert S."/>
            <person name="Schachtner J."/>
            <person name="Verleyen P."/>
            <person name="Raible F."/>
            <person name="Bork P."/>
            <person name="Friedrich M."/>
            <person name="Walden K.K."/>
            <person name="Robertson H.M."/>
            <person name="Angeli S."/>
            <person name="Foret S."/>
            <person name="Bucher G."/>
            <person name="Schuetz S."/>
            <person name="Maleszka R."/>
            <person name="Wimmer E.A."/>
            <person name="Beeman R.W."/>
            <person name="Lorenzen M."/>
            <person name="Tomoyasu Y."/>
            <person name="Miller S.C."/>
            <person name="Grossmann D."/>
            <person name="Bucher G."/>
        </authorList>
    </citation>
    <scope>NUCLEOTIDE SEQUENCE [LARGE SCALE GENOMIC DNA]</scope>
    <source>
        <strain evidence="2 3">Georgia GA2</strain>
    </source>
</reference>
<dbReference type="KEGG" id="tca:103313056"/>
<feature type="chain" id="PRO_5007300004" evidence="1">
    <location>
        <begin position="22"/>
        <end position="106"/>
    </location>
</feature>
<proteinExistence type="predicted"/>
<keyword evidence="3" id="KW-1185">Reference proteome</keyword>
<name>A0A139WH86_TRICA</name>
<gene>
    <name evidence="2" type="primary">AUGUSTUS-3.0.2_33145</name>
    <name evidence="2" type="ORF">TcasGA2_TC033145</name>
</gene>
<dbReference type="EMBL" id="KQ971343">
    <property type="protein sequence ID" value="KYB27215.1"/>
    <property type="molecule type" value="Genomic_DNA"/>
</dbReference>
<evidence type="ECO:0000313" key="2">
    <source>
        <dbReference type="EMBL" id="KYB27215.1"/>
    </source>
</evidence>
<dbReference type="AlphaFoldDB" id="A0A139WH86"/>
<sequence length="106" mass="12280">MRNIHEMALICSVICLALKNAIPLQHQVTRNRKEEEYNKTQSEEEGDYVVVRITICRDEDTPKQELNPEFVAAMKRIKSSLLTATKFIVTFLSTPLKKWTKGFKKP</sequence>
<reference evidence="2 3" key="2">
    <citation type="journal article" date="2010" name="Nucleic Acids Res.">
        <title>BeetleBase in 2010: revisions to provide comprehensive genomic information for Tribolium castaneum.</title>
        <authorList>
            <person name="Kim H.S."/>
            <person name="Murphy T."/>
            <person name="Xia J."/>
            <person name="Caragea D."/>
            <person name="Park Y."/>
            <person name="Beeman R.W."/>
            <person name="Lorenzen M.D."/>
            <person name="Butcher S."/>
            <person name="Manak J.R."/>
            <person name="Brown S.J."/>
        </authorList>
    </citation>
    <scope>GENOME REANNOTATION</scope>
    <source>
        <strain evidence="2 3">Georgia GA2</strain>
    </source>
</reference>
<dbReference type="Proteomes" id="UP000007266">
    <property type="component" value="Linkage group 5"/>
</dbReference>
<feature type="signal peptide" evidence="1">
    <location>
        <begin position="1"/>
        <end position="21"/>
    </location>
</feature>
<evidence type="ECO:0000313" key="3">
    <source>
        <dbReference type="Proteomes" id="UP000007266"/>
    </source>
</evidence>
<keyword evidence="1" id="KW-0732">Signal</keyword>